<evidence type="ECO:0000256" key="4">
    <source>
        <dbReference type="ARBA" id="ARBA00023136"/>
    </source>
</evidence>
<dbReference type="AlphaFoldDB" id="A0A0R3WWL1"/>
<dbReference type="Proteomes" id="UP000274429">
    <property type="component" value="Unassembled WGS sequence"/>
</dbReference>
<evidence type="ECO:0000256" key="3">
    <source>
        <dbReference type="ARBA" id="ARBA00022989"/>
    </source>
</evidence>
<proteinExistence type="predicted"/>
<dbReference type="STRING" id="6205.A0A0R3WWL1"/>
<feature type="domain" description="TRPM-like" evidence="5">
    <location>
        <begin position="119"/>
        <end position="169"/>
    </location>
</feature>
<dbReference type="PANTHER" id="PTHR13800">
    <property type="entry name" value="TRANSIENT RECEPTOR POTENTIAL CATION CHANNEL, SUBFAMILY M, MEMBER 6"/>
    <property type="match status" value="1"/>
</dbReference>
<gene>
    <name evidence="6" type="ORF">TTAC_LOCUS5136</name>
</gene>
<keyword evidence="3" id="KW-1133">Transmembrane helix</keyword>
<dbReference type="GO" id="GO:0099604">
    <property type="term" value="F:ligand-gated calcium channel activity"/>
    <property type="evidence" value="ECO:0007669"/>
    <property type="project" value="TreeGrafter"/>
</dbReference>
<accession>A0A0R3WWL1</accession>
<dbReference type="InterPro" id="IPR057366">
    <property type="entry name" value="TRPM-like"/>
</dbReference>
<dbReference type="PANTHER" id="PTHR13800:SF12">
    <property type="entry name" value="TRANSIENT RECEPTOR POTENTIAL CATION CHANNEL SUBFAMILY M MEMBER-LIKE 2"/>
    <property type="match status" value="1"/>
</dbReference>
<evidence type="ECO:0000256" key="1">
    <source>
        <dbReference type="ARBA" id="ARBA00004141"/>
    </source>
</evidence>
<keyword evidence="7" id="KW-1185">Reference proteome</keyword>
<dbReference type="OrthoDB" id="6266757at2759"/>
<name>A0A0R3WWL1_HYDTA</name>
<evidence type="ECO:0000313" key="7">
    <source>
        <dbReference type="Proteomes" id="UP000274429"/>
    </source>
</evidence>
<reference evidence="6 7" key="2">
    <citation type="submission" date="2018-11" db="EMBL/GenBank/DDBJ databases">
        <authorList>
            <consortium name="Pathogen Informatics"/>
        </authorList>
    </citation>
    <scope>NUCLEOTIDE SEQUENCE [LARGE SCALE GENOMIC DNA]</scope>
</reference>
<organism evidence="8">
    <name type="scientific">Hydatigena taeniaeformis</name>
    <name type="common">Feline tapeworm</name>
    <name type="synonym">Taenia taeniaeformis</name>
    <dbReference type="NCBI Taxonomy" id="6205"/>
    <lineage>
        <taxon>Eukaryota</taxon>
        <taxon>Metazoa</taxon>
        <taxon>Spiralia</taxon>
        <taxon>Lophotrochozoa</taxon>
        <taxon>Platyhelminthes</taxon>
        <taxon>Cestoda</taxon>
        <taxon>Eucestoda</taxon>
        <taxon>Cyclophyllidea</taxon>
        <taxon>Taeniidae</taxon>
        <taxon>Hydatigera</taxon>
    </lineage>
</organism>
<dbReference type="Pfam" id="PF25508">
    <property type="entry name" value="TRPM2"/>
    <property type="match status" value="1"/>
</dbReference>
<dbReference type="InterPro" id="IPR050927">
    <property type="entry name" value="TRPM"/>
</dbReference>
<keyword evidence="4" id="KW-0472">Membrane</keyword>
<keyword evidence="2" id="KW-0812">Transmembrane</keyword>
<evidence type="ECO:0000256" key="2">
    <source>
        <dbReference type="ARBA" id="ARBA00022692"/>
    </source>
</evidence>
<dbReference type="GO" id="GO:0005886">
    <property type="term" value="C:plasma membrane"/>
    <property type="evidence" value="ECO:0007669"/>
    <property type="project" value="TreeGrafter"/>
</dbReference>
<comment type="subcellular location">
    <subcellularLocation>
        <location evidence="1">Membrane</location>
        <topology evidence="1">Multi-pass membrane protein</topology>
    </subcellularLocation>
</comment>
<evidence type="ECO:0000313" key="8">
    <source>
        <dbReference type="WBParaSite" id="TTAC_0000515101-mRNA-1"/>
    </source>
</evidence>
<reference evidence="8" key="1">
    <citation type="submission" date="2017-02" db="UniProtKB">
        <authorList>
            <consortium name="WormBaseParasite"/>
        </authorList>
    </citation>
    <scope>IDENTIFICATION</scope>
</reference>
<sequence length="181" mass="20890">MEYLEGGVNLYADNALDDTELDETESSERILEIMFQHWKEEEIQQDTLDMVLKIMAYSQLIEFFYSDKGSERTLDECILSSLINPALFQTQEIQYTWKPRLKIALELDRLGVAIEKILDGAKWTPKEMAPFVKSSFLKNKVDFLRMFADVGFEIHEFATAKAVEELYSVEAHRNVCSATVS</sequence>
<evidence type="ECO:0000259" key="5">
    <source>
        <dbReference type="Pfam" id="PF25508"/>
    </source>
</evidence>
<dbReference type="WBParaSite" id="TTAC_0000515101-mRNA-1">
    <property type="protein sequence ID" value="TTAC_0000515101-mRNA-1"/>
    <property type="gene ID" value="TTAC_0000515101"/>
</dbReference>
<protein>
    <submittedName>
        <fullName evidence="8">DHC_N2 domain-containing protein</fullName>
    </submittedName>
</protein>
<evidence type="ECO:0000313" key="6">
    <source>
        <dbReference type="EMBL" id="VDM26337.1"/>
    </source>
</evidence>
<dbReference type="EMBL" id="UYWX01006359">
    <property type="protein sequence ID" value="VDM26337.1"/>
    <property type="molecule type" value="Genomic_DNA"/>
</dbReference>